<evidence type="ECO:0000256" key="5">
    <source>
        <dbReference type="ARBA" id="ARBA00022842"/>
    </source>
</evidence>
<feature type="transmembrane region" description="Helical" evidence="8">
    <location>
        <begin position="355"/>
        <end position="376"/>
    </location>
</feature>
<evidence type="ECO:0000313" key="10">
    <source>
        <dbReference type="EMBL" id="MCZ0863648.1"/>
    </source>
</evidence>
<dbReference type="Gene3D" id="1.10.357.20">
    <property type="entry name" value="SLC41 divalent cation transporters, integral membrane domain"/>
    <property type="match status" value="1"/>
</dbReference>
<dbReference type="GO" id="GO:0016020">
    <property type="term" value="C:membrane"/>
    <property type="evidence" value="ECO:0007669"/>
    <property type="project" value="UniProtKB-SubCell"/>
</dbReference>
<comment type="similarity">
    <text evidence="2">Belongs to the SLC41A transporter family.</text>
</comment>
<dbReference type="Pfam" id="PF03448">
    <property type="entry name" value="MgtE_N"/>
    <property type="match status" value="1"/>
</dbReference>
<feature type="transmembrane region" description="Helical" evidence="8">
    <location>
        <begin position="420"/>
        <end position="446"/>
    </location>
</feature>
<evidence type="ECO:0000256" key="1">
    <source>
        <dbReference type="ARBA" id="ARBA00004141"/>
    </source>
</evidence>
<dbReference type="InterPro" id="IPR038076">
    <property type="entry name" value="MgtE_N_sf"/>
</dbReference>
<dbReference type="SMART" id="SM00924">
    <property type="entry name" value="MgtE_N"/>
    <property type="match status" value="1"/>
</dbReference>
<keyword evidence="3" id="KW-0813">Transport</keyword>
<dbReference type="InterPro" id="IPR036739">
    <property type="entry name" value="SLC41_membr_dom_sf"/>
</dbReference>
<keyword evidence="7 8" id="KW-0472">Membrane</keyword>
<dbReference type="SUPFAM" id="SSF54631">
    <property type="entry name" value="CBS-domain pair"/>
    <property type="match status" value="1"/>
</dbReference>
<feature type="domain" description="Magnesium transporter MgtE intracellular" evidence="9">
    <location>
        <begin position="30"/>
        <end position="133"/>
    </location>
</feature>
<organism evidence="10 11">
    <name type="scientific">Dasania phycosphaerae</name>
    <dbReference type="NCBI Taxonomy" id="2950436"/>
    <lineage>
        <taxon>Bacteria</taxon>
        <taxon>Pseudomonadati</taxon>
        <taxon>Pseudomonadota</taxon>
        <taxon>Gammaproteobacteria</taxon>
        <taxon>Cellvibrionales</taxon>
        <taxon>Spongiibacteraceae</taxon>
        <taxon>Dasania</taxon>
    </lineage>
</organism>
<name>A0A9J6RH91_9GAMM</name>
<evidence type="ECO:0000313" key="11">
    <source>
        <dbReference type="Proteomes" id="UP001069090"/>
    </source>
</evidence>
<accession>A0A9J6RH91</accession>
<dbReference type="InterPro" id="IPR006667">
    <property type="entry name" value="SLC41_membr_dom"/>
</dbReference>
<protein>
    <submittedName>
        <fullName evidence="10">Magnesium transporter</fullName>
    </submittedName>
</protein>
<dbReference type="Gene3D" id="3.10.580.10">
    <property type="entry name" value="CBS-domain"/>
    <property type="match status" value="1"/>
</dbReference>
<dbReference type="PANTHER" id="PTHR41394">
    <property type="entry name" value="MAGNESIUM TRANSPORTER MGTE"/>
    <property type="match status" value="1"/>
</dbReference>
<comment type="caution">
    <text evidence="10">The sequence shown here is derived from an EMBL/GenBank/DDBJ whole genome shotgun (WGS) entry which is preliminary data.</text>
</comment>
<dbReference type="Pfam" id="PF01769">
    <property type="entry name" value="MgtE"/>
    <property type="match status" value="1"/>
</dbReference>
<comment type="subcellular location">
    <subcellularLocation>
        <location evidence="1">Membrane</location>
        <topology evidence="1">Multi-pass membrane protein</topology>
    </subcellularLocation>
</comment>
<evidence type="ECO:0000256" key="7">
    <source>
        <dbReference type="ARBA" id="ARBA00023136"/>
    </source>
</evidence>
<reference evidence="10 11" key="1">
    <citation type="submission" date="2022-12" db="EMBL/GenBank/DDBJ databases">
        <title>Dasania phycosphaerae sp. nov., isolated from particulate material of the south coast of Korea.</title>
        <authorList>
            <person name="Jiang Y."/>
        </authorList>
    </citation>
    <scope>NUCLEOTIDE SEQUENCE [LARGE SCALE GENOMIC DNA]</scope>
    <source>
        <strain evidence="10 11">GY-19</strain>
    </source>
</reference>
<proteinExistence type="inferred from homology"/>
<keyword evidence="5" id="KW-0460">Magnesium</keyword>
<dbReference type="PANTHER" id="PTHR41394:SF5">
    <property type="entry name" value="SLC41A_MGTE INTEGRAL MEMBRANE DOMAIN-CONTAINING PROTEIN"/>
    <property type="match status" value="1"/>
</dbReference>
<sequence length="447" mass="47705">MSDEATAASEISEPEVSISTEILTRAFFRNYPRDAARKLETLQAKAAAQILASQPPALRQGVWINITPPAASQILPLTPDAVALELLAALDAGPCASLISRLEQQQCERYLSLMGQSQAQELRELLNYPPDCAGHMMDTGVLTFSKDITVAEAMAQLTQHPAIMRRRLYTLDSDFRLHGQVDLVDLVAAPASQTLAELSSSISEFVAALDPKEDVAEKLQKNTLDILPVIDVHHRILGIIRGANAIEALKENISADLQTMVGASADERALSSSLFAVKKRQPWLQINLLTGFLAASVVGLFESTIAQFTALAILMPIAAGQSGNTGAQALAVTMRGLTLREITIRHWFRVMIKEAGAGFINGIAVAITCGAGVYLWSQSMGLALVLSMAMIISMTIAGIAGALVPICLKKLGQDPAQSSSIILTTVTDIAGFMSFLGIATLLASMLV</sequence>
<dbReference type="SUPFAM" id="SSF158791">
    <property type="entry name" value="MgtE N-terminal domain-like"/>
    <property type="match status" value="1"/>
</dbReference>
<evidence type="ECO:0000259" key="9">
    <source>
        <dbReference type="SMART" id="SM00924"/>
    </source>
</evidence>
<evidence type="ECO:0000256" key="2">
    <source>
        <dbReference type="ARBA" id="ARBA00009749"/>
    </source>
</evidence>
<evidence type="ECO:0000256" key="3">
    <source>
        <dbReference type="ARBA" id="ARBA00022448"/>
    </source>
</evidence>
<gene>
    <name evidence="10" type="ORF">O0V09_00450</name>
</gene>
<feature type="transmembrane region" description="Helical" evidence="8">
    <location>
        <begin position="382"/>
        <end position="408"/>
    </location>
</feature>
<evidence type="ECO:0000256" key="6">
    <source>
        <dbReference type="ARBA" id="ARBA00022989"/>
    </source>
</evidence>
<keyword evidence="11" id="KW-1185">Reference proteome</keyword>
<dbReference type="InterPro" id="IPR006668">
    <property type="entry name" value="Mg_transptr_MgtE_intracell_dom"/>
</dbReference>
<dbReference type="RefSeq" id="WP_258329798.1">
    <property type="nucleotide sequence ID" value="NZ_JAPTGG010000001.1"/>
</dbReference>
<dbReference type="InterPro" id="IPR046342">
    <property type="entry name" value="CBS_dom_sf"/>
</dbReference>
<dbReference type="Proteomes" id="UP001069090">
    <property type="component" value="Unassembled WGS sequence"/>
</dbReference>
<keyword evidence="6 8" id="KW-1133">Transmembrane helix</keyword>
<dbReference type="Gene3D" id="1.25.60.10">
    <property type="entry name" value="MgtE N-terminal domain-like"/>
    <property type="match status" value="1"/>
</dbReference>
<dbReference type="SUPFAM" id="SSF161093">
    <property type="entry name" value="MgtE membrane domain-like"/>
    <property type="match status" value="1"/>
</dbReference>
<dbReference type="EMBL" id="JAPTGG010000001">
    <property type="protein sequence ID" value="MCZ0863648.1"/>
    <property type="molecule type" value="Genomic_DNA"/>
</dbReference>
<evidence type="ECO:0000256" key="4">
    <source>
        <dbReference type="ARBA" id="ARBA00022692"/>
    </source>
</evidence>
<dbReference type="GO" id="GO:0008324">
    <property type="term" value="F:monoatomic cation transmembrane transporter activity"/>
    <property type="evidence" value="ECO:0007669"/>
    <property type="project" value="InterPro"/>
</dbReference>
<keyword evidence="4 8" id="KW-0812">Transmembrane</keyword>
<dbReference type="AlphaFoldDB" id="A0A9J6RH91"/>
<evidence type="ECO:0000256" key="8">
    <source>
        <dbReference type="SAM" id="Phobius"/>
    </source>
</evidence>